<organism evidence="3 4">
    <name type="scientific">Fulvimarina endophytica</name>
    <dbReference type="NCBI Taxonomy" id="2293836"/>
    <lineage>
        <taxon>Bacteria</taxon>
        <taxon>Pseudomonadati</taxon>
        <taxon>Pseudomonadota</taxon>
        <taxon>Alphaproteobacteria</taxon>
        <taxon>Hyphomicrobiales</taxon>
        <taxon>Aurantimonadaceae</taxon>
        <taxon>Fulvimarina</taxon>
    </lineage>
</organism>
<dbReference type="Proteomes" id="UP000264310">
    <property type="component" value="Unassembled WGS sequence"/>
</dbReference>
<dbReference type="SUPFAM" id="SSF53756">
    <property type="entry name" value="UDP-Glycosyltransferase/glycogen phosphorylase"/>
    <property type="match status" value="1"/>
</dbReference>
<dbReference type="Pfam" id="PF13579">
    <property type="entry name" value="Glyco_trans_4_4"/>
    <property type="match status" value="1"/>
</dbReference>
<name>A0A371X289_9HYPH</name>
<dbReference type="PANTHER" id="PTHR12526:SF636">
    <property type="entry name" value="BLL3647 PROTEIN"/>
    <property type="match status" value="1"/>
</dbReference>
<keyword evidence="4" id="KW-1185">Reference proteome</keyword>
<comment type="caution">
    <text evidence="3">The sequence shown here is derived from an EMBL/GenBank/DDBJ whole genome shotgun (WGS) entry which is preliminary data.</text>
</comment>
<protein>
    <submittedName>
        <fullName evidence="3">Glycosyltransferase family 1 protein</fullName>
    </submittedName>
</protein>
<evidence type="ECO:0000259" key="1">
    <source>
        <dbReference type="Pfam" id="PF00534"/>
    </source>
</evidence>
<dbReference type="Gene3D" id="3.40.50.2000">
    <property type="entry name" value="Glycogen Phosphorylase B"/>
    <property type="match status" value="2"/>
</dbReference>
<evidence type="ECO:0000313" key="4">
    <source>
        <dbReference type="Proteomes" id="UP000264310"/>
    </source>
</evidence>
<dbReference type="GO" id="GO:0016757">
    <property type="term" value="F:glycosyltransferase activity"/>
    <property type="evidence" value="ECO:0007669"/>
    <property type="project" value="InterPro"/>
</dbReference>
<dbReference type="OrthoDB" id="9781738at2"/>
<dbReference type="PANTHER" id="PTHR12526">
    <property type="entry name" value="GLYCOSYLTRANSFERASE"/>
    <property type="match status" value="1"/>
</dbReference>
<feature type="domain" description="Glycosyl transferase family 1" evidence="1">
    <location>
        <begin position="167"/>
        <end position="323"/>
    </location>
</feature>
<accession>A0A371X289</accession>
<dbReference type="RefSeq" id="WP_116683075.1">
    <property type="nucleotide sequence ID" value="NZ_QURL01000004.1"/>
</dbReference>
<reference evidence="3 4" key="1">
    <citation type="submission" date="2018-08" db="EMBL/GenBank/DDBJ databases">
        <title>Fulvimarina sp. 85, whole genome shotgun sequence.</title>
        <authorList>
            <person name="Tuo L."/>
        </authorList>
    </citation>
    <scope>NUCLEOTIDE SEQUENCE [LARGE SCALE GENOMIC DNA]</scope>
    <source>
        <strain evidence="3 4">85</strain>
    </source>
</reference>
<dbReference type="InterPro" id="IPR001296">
    <property type="entry name" value="Glyco_trans_1"/>
</dbReference>
<evidence type="ECO:0000259" key="2">
    <source>
        <dbReference type="Pfam" id="PF13579"/>
    </source>
</evidence>
<dbReference type="InterPro" id="IPR028098">
    <property type="entry name" value="Glyco_trans_4-like_N"/>
</dbReference>
<feature type="domain" description="Glycosyltransferase subfamily 4-like N-terminal" evidence="2">
    <location>
        <begin position="29"/>
        <end position="157"/>
    </location>
</feature>
<dbReference type="CDD" id="cd03801">
    <property type="entry name" value="GT4_PimA-like"/>
    <property type="match status" value="1"/>
</dbReference>
<dbReference type="Pfam" id="PF00534">
    <property type="entry name" value="Glycos_transf_1"/>
    <property type="match status" value="1"/>
</dbReference>
<sequence>MTASFVFAIPGDLETKTGGYAYDRRMIAELEGLGWSVTHLQLPASFPDPAPEDLRRAGDLFAALPDGTTVFVDGLAYGVLPELAEREASRLRLAALVHHPLHLETGIAAGRAAELRASEGRALAAAHAIVVTSAATGRDLQRGFGIEGDRITVAPPGTQKSERSSGSAGAPVILSIGSLVERKGHADLVSALATLRDRDWRCRIVGDATRDPGHARKLESLIADRDLADRIEIAGALPDLEEAYGSADIFALATRHEGYGMVFAEAMSHGLPIVGTRAGAVPDVVPPEAGILVEPGDIPALAGGLERMIDDKDRRRRFADGAYAAGSRLPTWAQSARAISQALKEIAA</sequence>
<gene>
    <name evidence="3" type="ORF">DYI37_09845</name>
</gene>
<dbReference type="EMBL" id="QURL01000004">
    <property type="protein sequence ID" value="RFC63345.1"/>
    <property type="molecule type" value="Genomic_DNA"/>
</dbReference>
<proteinExistence type="predicted"/>
<keyword evidence="3" id="KW-0808">Transferase</keyword>
<evidence type="ECO:0000313" key="3">
    <source>
        <dbReference type="EMBL" id="RFC63345.1"/>
    </source>
</evidence>
<dbReference type="AlphaFoldDB" id="A0A371X289"/>